<comment type="caution">
    <text evidence="13">The sequence shown here is derived from an EMBL/GenBank/DDBJ whole genome shotgun (WGS) entry which is preliminary data.</text>
</comment>
<name>A0AAV9QAM6_9PEZI</name>
<keyword evidence="6 9" id="KW-0175">Coiled coil</keyword>
<protein>
    <recommendedName>
        <fullName evidence="15">Shugoshin</fullName>
    </recommendedName>
</protein>
<evidence type="ECO:0000256" key="1">
    <source>
        <dbReference type="ARBA" id="ARBA00004584"/>
    </source>
</evidence>
<dbReference type="Proteomes" id="UP001345827">
    <property type="component" value="Unassembled WGS sequence"/>
</dbReference>
<comment type="similarity">
    <text evidence="2">Belongs to the shugoshin family.</text>
</comment>
<feature type="compositionally biased region" description="Basic and acidic residues" evidence="10">
    <location>
        <begin position="507"/>
        <end position="562"/>
    </location>
</feature>
<keyword evidence="14" id="KW-1185">Reference proteome</keyword>
<comment type="subcellular location">
    <subcellularLocation>
        <location evidence="1">Chromosome</location>
        <location evidence="1">Centromere</location>
    </subcellularLocation>
</comment>
<evidence type="ECO:0000313" key="14">
    <source>
        <dbReference type="Proteomes" id="UP001345827"/>
    </source>
</evidence>
<keyword evidence="8" id="KW-0137">Centromere</keyword>
<evidence type="ECO:0000259" key="12">
    <source>
        <dbReference type="Pfam" id="PF07558"/>
    </source>
</evidence>
<dbReference type="InterPro" id="IPR011515">
    <property type="entry name" value="Shugoshin_C"/>
</dbReference>
<keyword evidence="3" id="KW-0158">Chromosome</keyword>
<keyword evidence="5" id="KW-0159">Chromosome partition</keyword>
<evidence type="ECO:0000256" key="4">
    <source>
        <dbReference type="ARBA" id="ARBA00022618"/>
    </source>
</evidence>
<evidence type="ECO:0000256" key="8">
    <source>
        <dbReference type="ARBA" id="ARBA00023328"/>
    </source>
</evidence>
<feature type="domain" description="Shugoshin C-terminal" evidence="11">
    <location>
        <begin position="441"/>
        <end position="464"/>
    </location>
</feature>
<dbReference type="GO" id="GO:0005634">
    <property type="term" value="C:nucleus"/>
    <property type="evidence" value="ECO:0007669"/>
    <property type="project" value="InterPro"/>
</dbReference>
<dbReference type="EMBL" id="JAXLQG010000007">
    <property type="protein sequence ID" value="KAK5537667.1"/>
    <property type="molecule type" value="Genomic_DNA"/>
</dbReference>
<organism evidence="13 14">
    <name type="scientific">Vermiconidia calcicola</name>
    <dbReference type="NCBI Taxonomy" id="1690605"/>
    <lineage>
        <taxon>Eukaryota</taxon>
        <taxon>Fungi</taxon>
        <taxon>Dikarya</taxon>
        <taxon>Ascomycota</taxon>
        <taxon>Pezizomycotina</taxon>
        <taxon>Dothideomycetes</taxon>
        <taxon>Dothideomycetidae</taxon>
        <taxon>Mycosphaerellales</taxon>
        <taxon>Extremaceae</taxon>
        <taxon>Vermiconidia</taxon>
    </lineage>
</organism>
<feature type="compositionally biased region" description="Polar residues" evidence="10">
    <location>
        <begin position="614"/>
        <end position="629"/>
    </location>
</feature>
<feature type="compositionally biased region" description="Low complexity" evidence="10">
    <location>
        <begin position="651"/>
        <end position="665"/>
    </location>
</feature>
<feature type="domain" description="Shugoshin N-terminal coiled-coil" evidence="12">
    <location>
        <begin position="18"/>
        <end position="62"/>
    </location>
</feature>
<keyword evidence="4" id="KW-0132">Cell division</keyword>
<evidence type="ECO:0000313" key="13">
    <source>
        <dbReference type="EMBL" id="KAK5537667.1"/>
    </source>
</evidence>
<keyword evidence="7" id="KW-0131">Cell cycle</keyword>
<accession>A0AAV9QAM6</accession>
<feature type="region of interest" description="Disordered" evidence="10">
    <location>
        <begin position="290"/>
        <end position="346"/>
    </location>
</feature>
<gene>
    <name evidence="13" type="ORF">LTR25_004919</name>
</gene>
<dbReference type="GO" id="GO:0045132">
    <property type="term" value="P:meiotic chromosome segregation"/>
    <property type="evidence" value="ECO:0007669"/>
    <property type="project" value="InterPro"/>
</dbReference>
<feature type="coiled-coil region" evidence="9">
    <location>
        <begin position="33"/>
        <end position="60"/>
    </location>
</feature>
<dbReference type="InterPro" id="IPR011516">
    <property type="entry name" value="Shugoshin_N"/>
</dbReference>
<proteinExistence type="inferred from homology"/>
<evidence type="ECO:0000256" key="9">
    <source>
        <dbReference type="SAM" id="Coils"/>
    </source>
</evidence>
<evidence type="ECO:0000256" key="5">
    <source>
        <dbReference type="ARBA" id="ARBA00022829"/>
    </source>
</evidence>
<feature type="compositionally biased region" description="Polar residues" evidence="10">
    <location>
        <begin position="685"/>
        <end position="695"/>
    </location>
</feature>
<evidence type="ECO:0000256" key="2">
    <source>
        <dbReference type="ARBA" id="ARBA00010845"/>
    </source>
</evidence>
<dbReference type="GO" id="GO:0000779">
    <property type="term" value="C:condensed chromosome, centromeric region"/>
    <property type="evidence" value="ECO:0007669"/>
    <property type="project" value="UniProtKB-ARBA"/>
</dbReference>
<evidence type="ECO:0008006" key="15">
    <source>
        <dbReference type="Google" id="ProtNLM"/>
    </source>
</evidence>
<feature type="region of interest" description="Disordered" evidence="10">
    <location>
        <begin position="472"/>
        <end position="708"/>
    </location>
</feature>
<sequence>MARLNDPPPPPTESIDALKRRFIRQNREIARVNSTQSQRIRNLETEVTRLVAENVAWREQAIAAKAEAERWRRTNSVSEEILNMKEKLQSKVKEVSLLLAEMGELPEKAARKAKRKSRIQTESLAEQDWKHRLSMREAAVAERDMDDGRLPAILEDKLYPRRTLESAEITALRNEEAMQQASESPELGPPPVAHFDVNDAISFDNPGRSLDGNSEDVAQLPPTLEKRRKRRTSALLQDMSIEDSSELEKEKATPLLLKSGAKRKLDVTELEEPVLQLSENDDFVFQRRQEPWTNAAATGKKPSRFTRAPGRENDKPVEATVQSSPQKPAERKILAPKSTNSPAKRRVRVAQKLEVVKDDEQEKPSVKLSRRLNIPPPLEAQGIVLEPEKEAESNGLPPKTPAVLQDDVLSPISTEPSARTHQTKEAAISNSVEDVLNGSIGRGSRRSRPAVSYALPNLRDKMRRPTKNLVGAVEGIEKSRDSGARTSIRGTSDDPGNSDDPQSMDEEGLRIKHDKPASEEARWKGLPLNKKEEPTSPLRDKERKEVTRLDKSNAKSEQKNESRQSYGDELEKAVDRLSIFDPPVSSPMEEPHEQDARTTKRKSTTNLLRRRHSIQSSASDAAVETSTKDNPGPLLTSRLNPTSRAPPPRPSSAASLRQNSSSSRATGLKRSSIINSNVRPAGIDGSTTSSNSIAPSTERASRRRSMMV</sequence>
<dbReference type="AlphaFoldDB" id="A0AAV9QAM6"/>
<evidence type="ECO:0000259" key="11">
    <source>
        <dbReference type="Pfam" id="PF07557"/>
    </source>
</evidence>
<evidence type="ECO:0000256" key="3">
    <source>
        <dbReference type="ARBA" id="ARBA00022454"/>
    </source>
</evidence>
<feature type="region of interest" description="Disordered" evidence="10">
    <location>
        <begin position="200"/>
        <end position="237"/>
    </location>
</feature>
<reference evidence="13 14" key="1">
    <citation type="submission" date="2023-06" db="EMBL/GenBank/DDBJ databases">
        <title>Black Yeasts Isolated from many extreme environments.</title>
        <authorList>
            <person name="Coleine C."/>
            <person name="Stajich J.E."/>
            <person name="Selbmann L."/>
        </authorList>
    </citation>
    <scope>NUCLEOTIDE SEQUENCE [LARGE SCALE GENOMIC DNA]</scope>
    <source>
        <strain evidence="13 14">CCFEE 5887</strain>
    </source>
</reference>
<evidence type="ECO:0000256" key="10">
    <source>
        <dbReference type="SAM" id="MobiDB-lite"/>
    </source>
</evidence>
<dbReference type="Pfam" id="PF07558">
    <property type="entry name" value="Shugoshin_N"/>
    <property type="match status" value="1"/>
</dbReference>
<dbReference type="Pfam" id="PF07557">
    <property type="entry name" value="Shugoshin_C"/>
    <property type="match status" value="1"/>
</dbReference>
<feature type="compositionally biased region" description="Basic residues" evidence="10">
    <location>
        <begin position="599"/>
        <end position="613"/>
    </location>
</feature>
<dbReference type="GO" id="GO:0051301">
    <property type="term" value="P:cell division"/>
    <property type="evidence" value="ECO:0007669"/>
    <property type="project" value="UniProtKB-KW"/>
</dbReference>
<evidence type="ECO:0000256" key="7">
    <source>
        <dbReference type="ARBA" id="ARBA00023306"/>
    </source>
</evidence>
<evidence type="ECO:0000256" key="6">
    <source>
        <dbReference type="ARBA" id="ARBA00023054"/>
    </source>
</evidence>
<feature type="compositionally biased region" description="Basic and acidic residues" evidence="10">
    <location>
        <begin position="589"/>
        <end position="598"/>
    </location>
</feature>